<accession>A0A6L2L6B0</accession>
<name>A0A6L2L6B0_TANCI</name>
<protein>
    <recommendedName>
        <fullName evidence="1">MHD domain-containing protein</fullName>
    </recommendedName>
</protein>
<dbReference type="InterPro" id="IPR028565">
    <property type="entry name" value="MHD"/>
</dbReference>
<evidence type="ECO:0000313" key="2">
    <source>
        <dbReference type="EMBL" id="GEU57166.1"/>
    </source>
</evidence>
<comment type="caution">
    <text evidence="2">The sequence shown here is derived from an EMBL/GenBank/DDBJ whole genome shotgun (WGS) entry which is preliminary data.</text>
</comment>
<reference evidence="2" key="1">
    <citation type="journal article" date="2019" name="Sci. Rep.">
        <title>Draft genome of Tanacetum cinerariifolium, the natural source of mosquito coil.</title>
        <authorList>
            <person name="Yamashiro T."/>
            <person name="Shiraishi A."/>
            <person name="Satake H."/>
            <person name="Nakayama K."/>
        </authorList>
    </citation>
    <scope>NUCLEOTIDE SEQUENCE</scope>
</reference>
<evidence type="ECO:0000259" key="1">
    <source>
        <dbReference type="PROSITE" id="PS51072"/>
    </source>
</evidence>
<organism evidence="2">
    <name type="scientific">Tanacetum cinerariifolium</name>
    <name type="common">Dalmatian daisy</name>
    <name type="synonym">Chrysanthemum cinerariifolium</name>
    <dbReference type="NCBI Taxonomy" id="118510"/>
    <lineage>
        <taxon>Eukaryota</taxon>
        <taxon>Viridiplantae</taxon>
        <taxon>Streptophyta</taxon>
        <taxon>Embryophyta</taxon>
        <taxon>Tracheophyta</taxon>
        <taxon>Spermatophyta</taxon>
        <taxon>Magnoliopsida</taxon>
        <taxon>eudicotyledons</taxon>
        <taxon>Gunneridae</taxon>
        <taxon>Pentapetalae</taxon>
        <taxon>asterids</taxon>
        <taxon>campanulids</taxon>
        <taxon>Asterales</taxon>
        <taxon>Asteraceae</taxon>
        <taxon>Asteroideae</taxon>
        <taxon>Anthemideae</taxon>
        <taxon>Anthemidinae</taxon>
        <taxon>Tanacetum</taxon>
    </lineage>
</organism>
<dbReference type="AlphaFoldDB" id="A0A6L2L6B0"/>
<sequence>MTKPLLSFDILLPSIRFLSTVKMLAYVFESPSICLDSSSKVTSSHNHPTSDIKDAFSSNSPDYILASSNYSSASPGNSFFEFSNNSSGLVPIASPTLSLFHDKPYMKVMQAYDVISPSQVTIPPPTIVPSSSVLSLSPMFDSQDLFPPEEISPLKDTETPVELPIPISPSSLIGPLSPVRSTTPPPDYPFDAELDNSLWIIP</sequence>
<gene>
    <name evidence="2" type="ORF">Tci_029144</name>
</gene>
<dbReference type="EMBL" id="BKCJ010003785">
    <property type="protein sequence ID" value="GEU57166.1"/>
    <property type="molecule type" value="Genomic_DNA"/>
</dbReference>
<dbReference type="PROSITE" id="PS51072">
    <property type="entry name" value="MHD"/>
    <property type="match status" value="1"/>
</dbReference>
<proteinExistence type="predicted"/>
<feature type="domain" description="MHD" evidence="1">
    <location>
        <begin position="20"/>
        <end position="202"/>
    </location>
</feature>